<name>A0A8B7P2N1_HYAAZ</name>
<accession>A0A8B7P2N1</accession>
<evidence type="ECO:0000256" key="2">
    <source>
        <dbReference type="ARBA" id="ARBA00006824"/>
    </source>
</evidence>
<keyword evidence="5 7" id="KW-0472">Membrane</keyword>
<evidence type="ECO:0000256" key="3">
    <source>
        <dbReference type="ARBA" id="ARBA00022692"/>
    </source>
</evidence>
<dbReference type="GeneID" id="108676671"/>
<proteinExistence type="inferred from homology"/>
<dbReference type="RefSeq" id="XP_018020277.1">
    <property type="nucleotide sequence ID" value="XM_018164788.2"/>
</dbReference>
<evidence type="ECO:0000313" key="9">
    <source>
        <dbReference type="RefSeq" id="XP_018020277.1"/>
    </source>
</evidence>
<evidence type="ECO:0000256" key="7">
    <source>
        <dbReference type="RuleBase" id="RU363053"/>
    </source>
</evidence>
<evidence type="ECO:0000256" key="6">
    <source>
        <dbReference type="ARBA" id="ARBA00049743"/>
    </source>
</evidence>
<dbReference type="Proteomes" id="UP000694843">
    <property type="component" value="Unplaced"/>
</dbReference>
<dbReference type="OMA" id="WYQSKLA"/>
<protein>
    <recommendedName>
        <fullName evidence="6">Mitochondrial inner membrane protein Mpv17</fullName>
    </recommendedName>
</protein>
<comment type="subcellular location">
    <subcellularLocation>
        <location evidence="1">Membrane</location>
        <topology evidence="1">Multi-pass membrane protein</topology>
    </subcellularLocation>
</comment>
<feature type="transmembrane region" description="Helical" evidence="7">
    <location>
        <begin position="67"/>
        <end position="86"/>
    </location>
</feature>
<gene>
    <name evidence="9" type="primary">LOC108676671</name>
</gene>
<dbReference type="CTD" id="4358"/>
<keyword evidence="8" id="KW-1185">Reference proteome</keyword>
<feature type="transmembrane region" description="Helical" evidence="7">
    <location>
        <begin position="106"/>
        <end position="124"/>
    </location>
</feature>
<dbReference type="Pfam" id="PF04117">
    <property type="entry name" value="Mpv17_PMP22"/>
    <property type="match status" value="1"/>
</dbReference>
<dbReference type="GO" id="GO:0016020">
    <property type="term" value="C:membrane"/>
    <property type="evidence" value="ECO:0007669"/>
    <property type="project" value="UniProtKB-SubCell"/>
</dbReference>
<evidence type="ECO:0000256" key="5">
    <source>
        <dbReference type="ARBA" id="ARBA00023136"/>
    </source>
</evidence>
<dbReference type="GO" id="GO:0015267">
    <property type="term" value="F:channel activity"/>
    <property type="evidence" value="ECO:0007669"/>
    <property type="project" value="TreeGrafter"/>
</dbReference>
<dbReference type="KEGG" id="hazt:108676671"/>
<reference evidence="9" key="1">
    <citation type="submission" date="2025-08" db="UniProtKB">
        <authorList>
            <consortium name="RefSeq"/>
        </authorList>
    </citation>
    <scope>IDENTIFICATION</scope>
    <source>
        <tissue evidence="9">Whole organism</tissue>
    </source>
</reference>
<evidence type="ECO:0000256" key="4">
    <source>
        <dbReference type="ARBA" id="ARBA00022989"/>
    </source>
</evidence>
<feature type="transmembrane region" description="Helical" evidence="7">
    <location>
        <begin position="140"/>
        <end position="158"/>
    </location>
</feature>
<dbReference type="InterPro" id="IPR007248">
    <property type="entry name" value="Mpv17_PMP22"/>
</dbReference>
<comment type="similarity">
    <text evidence="2 7">Belongs to the peroxisomal membrane protein PXMP2/4 family.</text>
</comment>
<keyword evidence="4 7" id="KW-1133">Transmembrane helix</keyword>
<dbReference type="GO" id="GO:0005739">
    <property type="term" value="C:mitochondrion"/>
    <property type="evidence" value="ECO:0007669"/>
    <property type="project" value="TreeGrafter"/>
</dbReference>
<dbReference type="OrthoDB" id="430207at2759"/>
<keyword evidence="3 7" id="KW-0812">Transmembrane</keyword>
<dbReference type="GO" id="GO:1901858">
    <property type="term" value="P:regulation of mitochondrial DNA metabolic process"/>
    <property type="evidence" value="ECO:0007669"/>
    <property type="project" value="TreeGrafter"/>
</dbReference>
<evidence type="ECO:0000256" key="1">
    <source>
        <dbReference type="ARBA" id="ARBA00004141"/>
    </source>
</evidence>
<dbReference type="PANTHER" id="PTHR11266:SF17">
    <property type="entry name" value="PROTEIN MPV17"/>
    <property type="match status" value="1"/>
</dbReference>
<evidence type="ECO:0000313" key="8">
    <source>
        <dbReference type="Proteomes" id="UP000694843"/>
    </source>
</evidence>
<dbReference type="AlphaFoldDB" id="A0A8B7P2N1"/>
<sequence>MFIELLYNYCKSAMNIFKFYGSLVRRYPTLVQSLQAGSLMAVGDITSQVCIERRSGHQFEWARPARFFVLGTCIVGPTLKVWYGYLDRWFGAQGRRGAFKKVLVDQALFAPTFTVVFLTSLGVLQRKSFGQIKEQIKRDYVDIVLAGYMVWPAVQVVNFSYVPLHLQVLVVQTFALFWNTYLAWKTNRELEASPDLDKR</sequence>
<organism evidence="8 9">
    <name type="scientific">Hyalella azteca</name>
    <name type="common">Amphipod</name>
    <dbReference type="NCBI Taxonomy" id="294128"/>
    <lineage>
        <taxon>Eukaryota</taxon>
        <taxon>Metazoa</taxon>
        <taxon>Ecdysozoa</taxon>
        <taxon>Arthropoda</taxon>
        <taxon>Crustacea</taxon>
        <taxon>Multicrustacea</taxon>
        <taxon>Malacostraca</taxon>
        <taxon>Eumalacostraca</taxon>
        <taxon>Peracarida</taxon>
        <taxon>Amphipoda</taxon>
        <taxon>Senticaudata</taxon>
        <taxon>Talitrida</taxon>
        <taxon>Talitroidea</taxon>
        <taxon>Hyalellidae</taxon>
        <taxon>Hyalella</taxon>
    </lineage>
</organism>
<dbReference type="PANTHER" id="PTHR11266">
    <property type="entry name" value="PEROXISOMAL MEMBRANE PROTEIN 2, PXMP2 MPV17"/>
    <property type="match status" value="1"/>
</dbReference>